<keyword evidence="3" id="KW-0813">Transport</keyword>
<dbReference type="EMBL" id="EQ962656">
    <property type="protein sequence ID" value="EED16122.1"/>
    <property type="molecule type" value="Genomic_DNA"/>
</dbReference>
<keyword evidence="5 7" id="KW-1133">Transmembrane helix</keyword>
<feature type="transmembrane region" description="Helical" evidence="7">
    <location>
        <begin position="107"/>
        <end position="126"/>
    </location>
</feature>
<dbReference type="InterPro" id="IPR050360">
    <property type="entry name" value="MFS_Sugar_Transporters"/>
</dbReference>
<feature type="transmembrane region" description="Helical" evidence="7">
    <location>
        <begin position="77"/>
        <end position="95"/>
    </location>
</feature>
<gene>
    <name evidence="9" type="ORF">TSTA_012310</name>
</gene>
<dbReference type="eggNOG" id="KOG0254">
    <property type="taxonomic scope" value="Eukaryota"/>
</dbReference>
<dbReference type="PANTHER" id="PTHR48022:SF3">
    <property type="entry name" value="HEXOSE TRANSPORTER PROTEIN (AFU_ORTHOLOGUE AFUA_8G04480)-RELATED"/>
    <property type="match status" value="1"/>
</dbReference>
<proteinExistence type="inferred from homology"/>
<evidence type="ECO:0000313" key="9">
    <source>
        <dbReference type="EMBL" id="EED16122.1"/>
    </source>
</evidence>
<dbReference type="FunFam" id="1.20.1250.20:FF:000134">
    <property type="entry name" value="MFS sugar transporter protein"/>
    <property type="match status" value="1"/>
</dbReference>
<dbReference type="PROSITE" id="PS00216">
    <property type="entry name" value="SUGAR_TRANSPORT_1"/>
    <property type="match status" value="1"/>
</dbReference>
<reference evidence="10" key="1">
    <citation type="journal article" date="2015" name="Genome Announc.">
        <title>Genome sequence of the AIDS-associated pathogen Penicillium marneffei (ATCC18224) and its near taxonomic relative Talaromyces stipitatus (ATCC10500).</title>
        <authorList>
            <person name="Nierman W.C."/>
            <person name="Fedorova-Abrams N.D."/>
            <person name="Andrianopoulos A."/>
        </authorList>
    </citation>
    <scope>NUCLEOTIDE SEQUENCE [LARGE SCALE GENOMIC DNA]</scope>
    <source>
        <strain evidence="10">ATCC 10500 / CBS 375.48 / QM 6759 / NRRL 1006</strain>
    </source>
</reference>
<dbReference type="Proteomes" id="UP000001745">
    <property type="component" value="Unassembled WGS sequence"/>
</dbReference>
<dbReference type="OMA" id="EIAYPAH"/>
<evidence type="ECO:0000259" key="8">
    <source>
        <dbReference type="PROSITE" id="PS50850"/>
    </source>
</evidence>
<evidence type="ECO:0000256" key="5">
    <source>
        <dbReference type="ARBA" id="ARBA00022989"/>
    </source>
</evidence>
<dbReference type="InParanoid" id="B8MF23"/>
<dbReference type="SUPFAM" id="SSF103473">
    <property type="entry name" value="MFS general substrate transporter"/>
    <property type="match status" value="1"/>
</dbReference>
<sequence length="520" mass="56852">MAPSTVQEPEAHPSTVMAVVGATRRPWYTQPHLMQLYFSLTSLILFSSTNGYDGSVGGSQLALPQWNEFMGYPVGDWLGFINTLYGLATIAIYPFCAWTCNNWGRKWGIWMGYVTLAIGTAMQTAAPNPGTWIASKVFFGFSVAAYGTSAPLLVIENAYPGEQGIWAALFNCGWNLGGIIAAWTVFGTQNYTSSWSWRLPGLLQCLLPVVALPGFLMTLESPRWLVSVDRLEEARTVLAKLHTGGDTTDPLVDAEMAEITQTLRLEKEAATSTSYIDMIRTPGNRQRTMISVTLGAYGQLVGNNVISYYLPLVLDTVGITNVTDQTLINGCLQIWNLLWSVAASFAVDRVGRRVLFLTSTITMLISYILVTGLSGSFANSGSHAVGIAAIPMIFVYFAGYDIALVPLIISYPCEIWPYAMRARGLTISQISASVFGVAQTFINPIGLQNIGWKFYCVFIVFIAMILVNVYFGYPETKGATLERMALLFDSDDAAIESIDSKLQVETVEKGDITKVSVEAV</sequence>
<evidence type="ECO:0000256" key="4">
    <source>
        <dbReference type="ARBA" id="ARBA00022692"/>
    </source>
</evidence>
<dbReference type="PhylomeDB" id="B8MF23"/>
<accession>B8MF23</accession>
<dbReference type="HOGENOM" id="CLU_001265_30_13_1"/>
<feature type="transmembrane region" description="Helical" evidence="7">
    <location>
        <begin position="201"/>
        <end position="219"/>
    </location>
</feature>
<dbReference type="PANTHER" id="PTHR48022">
    <property type="entry name" value="PLASTIDIC GLUCOSE TRANSPORTER 4"/>
    <property type="match status" value="1"/>
</dbReference>
<feature type="transmembrane region" description="Helical" evidence="7">
    <location>
        <begin position="166"/>
        <end position="186"/>
    </location>
</feature>
<dbReference type="Pfam" id="PF00083">
    <property type="entry name" value="Sugar_tr"/>
    <property type="match status" value="1"/>
</dbReference>
<dbReference type="InterPro" id="IPR036259">
    <property type="entry name" value="MFS_trans_sf"/>
</dbReference>
<dbReference type="InterPro" id="IPR020846">
    <property type="entry name" value="MFS_dom"/>
</dbReference>
<dbReference type="InterPro" id="IPR005828">
    <property type="entry name" value="MFS_sugar_transport-like"/>
</dbReference>
<dbReference type="OrthoDB" id="6133115at2759"/>
<feature type="domain" description="Major facilitator superfamily (MFS) profile" evidence="8">
    <location>
        <begin position="39"/>
        <end position="477"/>
    </location>
</feature>
<evidence type="ECO:0000256" key="1">
    <source>
        <dbReference type="ARBA" id="ARBA00004141"/>
    </source>
</evidence>
<dbReference type="GO" id="GO:0005351">
    <property type="term" value="F:carbohydrate:proton symporter activity"/>
    <property type="evidence" value="ECO:0007669"/>
    <property type="project" value="TreeGrafter"/>
</dbReference>
<feature type="transmembrane region" description="Helical" evidence="7">
    <location>
        <begin position="354"/>
        <end position="378"/>
    </location>
</feature>
<protein>
    <submittedName>
        <fullName evidence="9">Sugar transporter, putative</fullName>
    </submittedName>
</protein>
<comment type="subcellular location">
    <subcellularLocation>
        <location evidence="1">Membrane</location>
        <topology evidence="1">Multi-pass membrane protein</topology>
    </subcellularLocation>
</comment>
<dbReference type="PROSITE" id="PS50850">
    <property type="entry name" value="MFS"/>
    <property type="match status" value="1"/>
</dbReference>
<dbReference type="GO" id="GO:0016020">
    <property type="term" value="C:membrane"/>
    <property type="evidence" value="ECO:0007669"/>
    <property type="project" value="UniProtKB-SubCell"/>
</dbReference>
<name>B8MF23_TALSN</name>
<dbReference type="GeneID" id="8104079"/>
<evidence type="ECO:0000256" key="7">
    <source>
        <dbReference type="SAM" id="Phobius"/>
    </source>
</evidence>
<dbReference type="RefSeq" id="XP_002483356.1">
    <property type="nucleotide sequence ID" value="XM_002483311.1"/>
</dbReference>
<keyword evidence="6 7" id="KW-0472">Membrane</keyword>
<keyword evidence="4 7" id="KW-0812">Transmembrane</keyword>
<dbReference type="Gene3D" id="1.20.1250.20">
    <property type="entry name" value="MFS general substrate transporter like domains"/>
    <property type="match status" value="1"/>
</dbReference>
<dbReference type="VEuPathDB" id="FungiDB:TSTA_012310"/>
<keyword evidence="9" id="KW-0762">Sugar transport</keyword>
<feature type="transmembrane region" description="Helical" evidence="7">
    <location>
        <begin position="326"/>
        <end position="347"/>
    </location>
</feature>
<feature type="transmembrane region" description="Helical" evidence="7">
    <location>
        <begin position="132"/>
        <end position="154"/>
    </location>
</feature>
<feature type="transmembrane region" description="Helical" evidence="7">
    <location>
        <begin position="452"/>
        <end position="473"/>
    </location>
</feature>
<feature type="transmembrane region" description="Helical" evidence="7">
    <location>
        <begin position="288"/>
        <end position="306"/>
    </location>
</feature>
<organism evidence="9 10">
    <name type="scientific">Talaromyces stipitatus (strain ATCC 10500 / CBS 375.48 / QM 6759 / NRRL 1006)</name>
    <name type="common">Penicillium stipitatum</name>
    <dbReference type="NCBI Taxonomy" id="441959"/>
    <lineage>
        <taxon>Eukaryota</taxon>
        <taxon>Fungi</taxon>
        <taxon>Dikarya</taxon>
        <taxon>Ascomycota</taxon>
        <taxon>Pezizomycotina</taxon>
        <taxon>Eurotiomycetes</taxon>
        <taxon>Eurotiomycetidae</taxon>
        <taxon>Eurotiales</taxon>
        <taxon>Trichocomaceae</taxon>
        <taxon>Talaromyces</taxon>
        <taxon>Talaromyces sect. Talaromyces</taxon>
    </lineage>
</organism>
<comment type="similarity">
    <text evidence="2">Belongs to the major facilitator superfamily. Sugar transporter (TC 2.A.1.1) family.</text>
</comment>
<dbReference type="InterPro" id="IPR005829">
    <property type="entry name" value="Sugar_transporter_CS"/>
</dbReference>
<evidence type="ECO:0000256" key="2">
    <source>
        <dbReference type="ARBA" id="ARBA00010992"/>
    </source>
</evidence>
<keyword evidence="10" id="KW-1185">Reference proteome</keyword>
<dbReference type="AlphaFoldDB" id="B8MF23"/>
<feature type="transmembrane region" description="Helical" evidence="7">
    <location>
        <begin position="425"/>
        <end position="446"/>
    </location>
</feature>
<evidence type="ECO:0000256" key="3">
    <source>
        <dbReference type="ARBA" id="ARBA00022448"/>
    </source>
</evidence>
<evidence type="ECO:0000313" key="10">
    <source>
        <dbReference type="Proteomes" id="UP000001745"/>
    </source>
</evidence>
<feature type="transmembrane region" description="Helical" evidence="7">
    <location>
        <begin position="384"/>
        <end position="413"/>
    </location>
</feature>
<evidence type="ECO:0000256" key="6">
    <source>
        <dbReference type="ARBA" id="ARBA00023136"/>
    </source>
</evidence>